<name>A0A1W1D3U6_9ZZZZ</name>
<keyword evidence="4" id="KW-0663">Pyridoxal phosphate</keyword>
<evidence type="ECO:0000256" key="3">
    <source>
        <dbReference type="ARBA" id="ARBA00022679"/>
    </source>
</evidence>
<organism evidence="6">
    <name type="scientific">hydrothermal vent metagenome</name>
    <dbReference type="NCBI Taxonomy" id="652676"/>
    <lineage>
        <taxon>unclassified sequences</taxon>
        <taxon>metagenomes</taxon>
        <taxon>ecological metagenomes</taxon>
    </lineage>
</organism>
<keyword evidence="6" id="KW-0012">Acyltransferase</keyword>
<dbReference type="InterPro" id="IPR050087">
    <property type="entry name" value="AON_synthase_class-II"/>
</dbReference>
<evidence type="ECO:0000313" key="6">
    <source>
        <dbReference type="EMBL" id="SFV75258.1"/>
    </source>
</evidence>
<dbReference type="InterPro" id="IPR015422">
    <property type="entry name" value="PyrdxlP-dep_Trfase_small"/>
</dbReference>
<dbReference type="PROSITE" id="PS00599">
    <property type="entry name" value="AA_TRANSFER_CLASS_2"/>
    <property type="match status" value="1"/>
</dbReference>
<dbReference type="InterPro" id="IPR015421">
    <property type="entry name" value="PyrdxlP-dep_Trfase_major"/>
</dbReference>
<dbReference type="Gene3D" id="3.90.1150.10">
    <property type="entry name" value="Aspartate Aminotransferase, domain 1"/>
    <property type="match status" value="1"/>
</dbReference>
<dbReference type="SUPFAM" id="SSF53383">
    <property type="entry name" value="PLP-dependent transferases"/>
    <property type="match status" value="1"/>
</dbReference>
<dbReference type="EC" id="2.3.1.47" evidence="6"/>
<accession>A0A1W1D3U6</accession>
<dbReference type="GO" id="GO:0030170">
    <property type="term" value="F:pyridoxal phosphate binding"/>
    <property type="evidence" value="ECO:0007669"/>
    <property type="project" value="InterPro"/>
</dbReference>
<sequence>MTKYYEKELKALKKANRYRKREVVDYHLKDFASNDYLGLAHNKTLHQKSSQVLANLPINAPKASLLVGGYHQVHKDLEEALCQANGFEDGVVVGSGFNANLALIEALVRKNDMLFIDELYHASGVLATKLQHINVIFFRHNDMQHLKELLQKYSHIKRKIIAVEGIYSMDGDMCQKEVFALADEFDALLIVDEAHSSGVVGNNLMGVFDYYDITIQPNYIKMGTLGKAYGSFGAFILASSHIIDYLLNRAKPLIYATALSLYDTILAYHSLEYILQNKDTLKKQIKKRQQIVYEELKIKCDGLIAPIIIGDNQKVMQIKESLLKDGYSVGAIRQPTVKKPIIRLILRLYEDEETLKKLCQKISLLRNQ</sequence>
<dbReference type="PANTHER" id="PTHR13693:SF77">
    <property type="entry name" value="8-AMINO-7-OXONONANOATE SYNTHASE"/>
    <property type="match status" value="1"/>
</dbReference>
<protein>
    <submittedName>
        <fullName evidence="6">8-amino-7-oxononanoate synthase</fullName>
        <ecNumber evidence="6">2.3.1.47</ecNumber>
    </submittedName>
</protein>
<comment type="similarity">
    <text evidence="2">Belongs to the class-II pyridoxal-phosphate-dependent aminotransferase family. BioF subfamily.</text>
</comment>
<dbReference type="PANTHER" id="PTHR13693">
    <property type="entry name" value="CLASS II AMINOTRANSFERASE/8-AMINO-7-OXONONANOATE SYNTHASE"/>
    <property type="match status" value="1"/>
</dbReference>
<dbReference type="Gene3D" id="3.40.640.10">
    <property type="entry name" value="Type I PLP-dependent aspartate aminotransferase-like (Major domain)"/>
    <property type="match status" value="1"/>
</dbReference>
<dbReference type="GO" id="GO:0008710">
    <property type="term" value="F:8-amino-7-oxononanoate synthase activity"/>
    <property type="evidence" value="ECO:0007669"/>
    <property type="project" value="UniProtKB-EC"/>
</dbReference>
<dbReference type="Pfam" id="PF00155">
    <property type="entry name" value="Aminotran_1_2"/>
    <property type="match status" value="1"/>
</dbReference>
<evidence type="ECO:0000256" key="2">
    <source>
        <dbReference type="ARBA" id="ARBA00010008"/>
    </source>
</evidence>
<gene>
    <name evidence="6" type="ORF">MNB_SM-3-737</name>
</gene>
<reference evidence="6" key="1">
    <citation type="submission" date="2016-10" db="EMBL/GenBank/DDBJ databases">
        <authorList>
            <person name="de Groot N.N."/>
        </authorList>
    </citation>
    <scope>NUCLEOTIDE SEQUENCE</scope>
</reference>
<dbReference type="EMBL" id="FPHP01000023">
    <property type="protein sequence ID" value="SFV75258.1"/>
    <property type="molecule type" value="Genomic_DNA"/>
</dbReference>
<dbReference type="InterPro" id="IPR004839">
    <property type="entry name" value="Aminotransferase_I/II_large"/>
</dbReference>
<dbReference type="InterPro" id="IPR001917">
    <property type="entry name" value="Aminotrans_II_pyridoxalP_BS"/>
</dbReference>
<keyword evidence="3 6" id="KW-0808">Transferase</keyword>
<feature type="domain" description="Aminotransferase class I/classII large" evidence="5">
    <location>
        <begin position="30"/>
        <end position="362"/>
    </location>
</feature>
<dbReference type="AlphaFoldDB" id="A0A1W1D3U6"/>
<evidence type="ECO:0000256" key="4">
    <source>
        <dbReference type="ARBA" id="ARBA00022898"/>
    </source>
</evidence>
<proteinExistence type="inferred from homology"/>
<comment type="cofactor">
    <cofactor evidence="1">
        <name>pyridoxal 5'-phosphate</name>
        <dbReference type="ChEBI" id="CHEBI:597326"/>
    </cofactor>
</comment>
<evidence type="ECO:0000256" key="1">
    <source>
        <dbReference type="ARBA" id="ARBA00001933"/>
    </source>
</evidence>
<evidence type="ECO:0000259" key="5">
    <source>
        <dbReference type="Pfam" id="PF00155"/>
    </source>
</evidence>
<dbReference type="InterPro" id="IPR015424">
    <property type="entry name" value="PyrdxlP-dep_Trfase"/>
</dbReference>